<dbReference type="OrthoDB" id="1358603at2"/>
<dbReference type="EMBL" id="RMBX01000002">
    <property type="protein sequence ID" value="RPD42519.1"/>
    <property type="molecule type" value="Genomic_DNA"/>
</dbReference>
<dbReference type="Pfam" id="PF02566">
    <property type="entry name" value="OsmC"/>
    <property type="match status" value="1"/>
</dbReference>
<dbReference type="InterPro" id="IPR015946">
    <property type="entry name" value="KH_dom-like_a/b"/>
</dbReference>
<proteinExistence type="predicted"/>
<dbReference type="Proteomes" id="UP000279089">
    <property type="component" value="Unassembled WGS sequence"/>
</dbReference>
<keyword evidence="2" id="KW-1185">Reference proteome</keyword>
<protein>
    <submittedName>
        <fullName evidence="1">OsmC family peroxiredoxin</fullName>
    </submittedName>
</protein>
<dbReference type="InterPro" id="IPR036102">
    <property type="entry name" value="OsmC/Ohrsf"/>
</dbReference>
<dbReference type="InterPro" id="IPR003718">
    <property type="entry name" value="OsmC/Ohr_fam"/>
</dbReference>
<gene>
    <name evidence="1" type="ORF">EG028_04920</name>
</gene>
<organism evidence="1 2">
    <name type="scientific">Chitinophaga barathri</name>
    <dbReference type="NCBI Taxonomy" id="1647451"/>
    <lineage>
        <taxon>Bacteria</taxon>
        <taxon>Pseudomonadati</taxon>
        <taxon>Bacteroidota</taxon>
        <taxon>Chitinophagia</taxon>
        <taxon>Chitinophagales</taxon>
        <taxon>Chitinophagaceae</taxon>
        <taxon>Chitinophaga</taxon>
    </lineage>
</organism>
<evidence type="ECO:0000313" key="1">
    <source>
        <dbReference type="EMBL" id="RPD42519.1"/>
    </source>
</evidence>
<evidence type="ECO:0000313" key="2">
    <source>
        <dbReference type="Proteomes" id="UP000279089"/>
    </source>
</evidence>
<reference evidence="2" key="1">
    <citation type="submission" date="2018-11" db="EMBL/GenBank/DDBJ databases">
        <title>Chitinophaga lutea sp.nov., isolate from arsenic contaminated soil.</title>
        <authorList>
            <person name="Zong Y."/>
        </authorList>
    </citation>
    <scope>NUCLEOTIDE SEQUENCE [LARGE SCALE GENOMIC DNA]</scope>
    <source>
        <strain evidence="2">YLT18</strain>
    </source>
</reference>
<dbReference type="SUPFAM" id="SSF82784">
    <property type="entry name" value="OsmC-like"/>
    <property type="match status" value="1"/>
</dbReference>
<sequence length="138" mass="14990">MQVHIKTIHETSAAAAWAGPRSVVIDRTPRAGGLGIGFSGEELFMMAIGASLCNDLYREAAIRGIDIAHVEIVVNGDWSGEPALAKNIRYDIRLESPAPRKDVEDLIRHTDQVAEIPYSLRSGTQVKLNTVDIVKQGA</sequence>
<name>A0A3N4MSL2_9BACT</name>
<dbReference type="Gene3D" id="3.30.300.20">
    <property type="match status" value="1"/>
</dbReference>
<comment type="caution">
    <text evidence="1">The sequence shown here is derived from an EMBL/GenBank/DDBJ whole genome shotgun (WGS) entry which is preliminary data.</text>
</comment>
<dbReference type="AlphaFoldDB" id="A0A3N4MSL2"/>
<accession>A0A3N4MSL2</accession>
<dbReference type="RefSeq" id="WP_120515334.1">
    <property type="nucleotide sequence ID" value="NZ_QXZY01000003.1"/>
</dbReference>